<comment type="caution">
    <text evidence="1">The sequence shown here is derived from an EMBL/GenBank/DDBJ whole genome shotgun (WGS) entry which is preliminary data.</text>
</comment>
<accession>A0AC60P402</accession>
<dbReference type="EMBL" id="JABSTQ010011213">
    <property type="protein sequence ID" value="KAG0414027.1"/>
    <property type="molecule type" value="Genomic_DNA"/>
</dbReference>
<gene>
    <name evidence="1" type="ORF">HPB47_008821</name>
</gene>
<organism evidence="1 2">
    <name type="scientific">Ixodes persulcatus</name>
    <name type="common">Taiga tick</name>
    <dbReference type="NCBI Taxonomy" id="34615"/>
    <lineage>
        <taxon>Eukaryota</taxon>
        <taxon>Metazoa</taxon>
        <taxon>Ecdysozoa</taxon>
        <taxon>Arthropoda</taxon>
        <taxon>Chelicerata</taxon>
        <taxon>Arachnida</taxon>
        <taxon>Acari</taxon>
        <taxon>Parasitiformes</taxon>
        <taxon>Ixodida</taxon>
        <taxon>Ixodoidea</taxon>
        <taxon>Ixodidae</taxon>
        <taxon>Ixodinae</taxon>
        <taxon>Ixodes</taxon>
    </lineage>
</organism>
<protein>
    <submittedName>
        <fullName evidence="1">Uncharacterized protein</fullName>
    </submittedName>
</protein>
<keyword evidence="2" id="KW-1185">Reference proteome</keyword>
<name>A0AC60P402_IXOPE</name>
<dbReference type="Proteomes" id="UP000805193">
    <property type="component" value="Unassembled WGS sequence"/>
</dbReference>
<reference evidence="1 2" key="1">
    <citation type="journal article" date="2020" name="Cell">
        <title>Large-Scale Comparative Analyses of Tick Genomes Elucidate Their Genetic Diversity and Vector Capacities.</title>
        <authorList>
            <consortium name="Tick Genome and Microbiome Consortium (TIGMIC)"/>
            <person name="Jia N."/>
            <person name="Wang J."/>
            <person name="Shi W."/>
            <person name="Du L."/>
            <person name="Sun Y."/>
            <person name="Zhan W."/>
            <person name="Jiang J.F."/>
            <person name="Wang Q."/>
            <person name="Zhang B."/>
            <person name="Ji P."/>
            <person name="Bell-Sakyi L."/>
            <person name="Cui X.M."/>
            <person name="Yuan T.T."/>
            <person name="Jiang B.G."/>
            <person name="Yang W.F."/>
            <person name="Lam T.T."/>
            <person name="Chang Q.C."/>
            <person name="Ding S.J."/>
            <person name="Wang X.J."/>
            <person name="Zhu J.G."/>
            <person name="Ruan X.D."/>
            <person name="Zhao L."/>
            <person name="Wei J.T."/>
            <person name="Ye R.Z."/>
            <person name="Que T.C."/>
            <person name="Du C.H."/>
            <person name="Zhou Y.H."/>
            <person name="Cheng J.X."/>
            <person name="Dai P.F."/>
            <person name="Guo W.B."/>
            <person name="Han X.H."/>
            <person name="Huang E.J."/>
            <person name="Li L.F."/>
            <person name="Wei W."/>
            <person name="Gao Y.C."/>
            <person name="Liu J.Z."/>
            <person name="Shao H.Z."/>
            <person name="Wang X."/>
            <person name="Wang C.C."/>
            <person name="Yang T.C."/>
            <person name="Huo Q.B."/>
            <person name="Li W."/>
            <person name="Chen H.Y."/>
            <person name="Chen S.E."/>
            <person name="Zhou L.G."/>
            <person name="Ni X.B."/>
            <person name="Tian J.H."/>
            <person name="Sheng Y."/>
            <person name="Liu T."/>
            <person name="Pan Y.S."/>
            <person name="Xia L.Y."/>
            <person name="Li J."/>
            <person name="Zhao F."/>
            <person name="Cao W.C."/>
        </authorList>
    </citation>
    <scope>NUCLEOTIDE SEQUENCE [LARGE SCALE GENOMIC DNA]</scope>
    <source>
        <strain evidence="1">Iper-2018</strain>
    </source>
</reference>
<evidence type="ECO:0000313" key="2">
    <source>
        <dbReference type="Proteomes" id="UP000805193"/>
    </source>
</evidence>
<evidence type="ECO:0000313" key="1">
    <source>
        <dbReference type="EMBL" id="KAG0414027.1"/>
    </source>
</evidence>
<proteinExistence type="predicted"/>
<sequence>MQILYHPNSQYLAKLVRESSRALGVSDVKSVNSIKRLEDNVNKSSGNVTTTIGLHFKDITQDTTKAPDSLRFTLIVGHLPADVHVEFSENILSRPPGPAKEDRFSEVSTILPLVGTLQQKHLENVASDRNLKKDDVSTVRLQRFPYPSYIEETDVSNYALVLSRFSLGMLVPFAVFATRLTDEKTSGMKEMLRIMGVSDWVYRASHYLSAFFMRLITVTLMMIFLGIKHNDKGRSFIQSSDPFLVFAILMCFCSSCMLHAALLSLFFAKPSSAVAGAMMYWTFSCVIPFLILDNGGGHGYHFIARGHKLWTCIFPGMNLHWGFRVLNRFVKFVDSGANWSNFYDPKETPDNVTLFEIAMVGFVYDVLIIVLVWYLDNVLSIGPGIKNPLGYPFMKSYWFPGMTSVKAVDKTDEEKLNFETEPKNQVVAIELSQVNKLSGGSVLLSSAPHATPTRHQQMLRRSP</sequence>